<dbReference type="AlphaFoldDB" id="X0XX42"/>
<name>X0XX42_9ZZZZ</name>
<dbReference type="InterPro" id="IPR034015">
    <property type="entry name" value="M1_LTA4H"/>
</dbReference>
<organism evidence="2">
    <name type="scientific">marine sediment metagenome</name>
    <dbReference type="NCBI Taxonomy" id="412755"/>
    <lineage>
        <taxon>unclassified sequences</taxon>
        <taxon>metagenomes</taxon>
        <taxon>ecological metagenomes</taxon>
    </lineage>
</organism>
<gene>
    <name evidence="2" type="ORF">S01H1_80467</name>
</gene>
<dbReference type="PANTHER" id="PTHR45726:SF3">
    <property type="entry name" value="LEUKOTRIENE A-4 HYDROLASE"/>
    <property type="match status" value="1"/>
</dbReference>
<comment type="caution">
    <text evidence="2">The sequence shown here is derived from an EMBL/GenBank/DDBJ whole genome shotgun (WGS) entry which is preliminary data.</text>
</comment>
<dbReference type="Gene3D" id="1.10.390.10">
    <property type="entry name" value="Neutral Protease Domain 2"/>
    <property type="match status" value="1"/>
</dbReference>
<dbReference type="GO" id="GO:0008270">
    <property type="term" value="F:zinc ion binding"/>
    <property type="evidence" value="ECO:0007669"/>
    <property type="project" value="InterPro"/>
</dbReference>
<reference evidence="2" key="1">
    <citation type="journal article" date="2014" name="Front. Microbiol.">
        <title>High frequency of phylogenetically diverse reductive dehalogenase-homologous genes in deep subseafloor sedimentary metagenomes.</title>
        <authorList>
            <person name="Kawai M."/>
            <person name="Futagami T."/>
            <person name="Toyoda A."/>
            <person name="Takaki Y."/>
            <person name="Nishi S."/>
            <person name="Hori S."/>
            <person name="Arai W."/>
            <person name="Tsubouchi T."/>
            <person name="Morono Y."/>
            <person name="Uchiyama I."/>
            <person name="Ito T."/>
            <person name="Fujiyama A."/>
            <person name="Inagaki F."/>
            <person name="Takami H."/>
        </authorList>
    </citation>
    <scope>NUCLEOTIDE SEQUENCE</scope>
    <source>
        <strain evidence="2">Expedition CK06-06</strain>
    </source>
</reference>
<sequence length="164" mass="19254">FLSHAFYDYFTGTPENNLVIIAAHEVAHQWFYGQVGNDQALEPWLDEALCTYSESLFYKHTYPDLLEWWWDNRVRFHEPTGWVDSTIYDTNDFKVYKDAVYLRGAMFLDDLRVLIGDEAFNAFLLDYLKQYTDEQATANGFFALLENHTEADLSGLLSEYFANR</sequence>
<dbReference type="PANTHER" id="PTHR45726">
    <property type="entry name" value="LEUKOTRIENE A-4 HYDROLASE"/>
    <property type="match status" value="1"/>
</dbReference>
<dbReference type="Pfam" id="PF01433">
    <property type="entry name" value="Peptidase_M1"/>
    <property type="match status" value="1"/>
</dbReference>
<evidence type="ECO:0000313" key="2">
    <source>
        <dbReference type="EMBL" id="GAG47920.1"/>
    </source>
</evidence>
<feature type="non-terminal residue" evidence="2">
    <location>
        <position position="1"/>
    </location>
</feature>
<accession>X0XX42</accession>
<dbReference type="EMBL" id="BARS01054343">
    <property type="protein sequence ID" value="GAG47920.1"/>
    <property type="molecule type" value="Genomic_DNA"/>
</dbReference>
<feature type="domain" description="Peptidase M1 membrane alanine aminopeptidase" evidence="1">
    <location>
        <begin position="16"/>
        <end position="160"/>
    </location>
</feature>
<evidence type="ECO:0000259" key="1">
    <source>
        <dbReference type="Pfam" id="PF01433"/>
    </source>
</evidence>
<dbReference type="GO" id="GO:0008237">
    <property type="term" value="F:metallopeptidase activity"/>
    <property type="evidence" value="ECO:0007669"/>
    <property type="project" value="InterPro"/>
</dbReference>
<protein>
    <recommendedName>
        <fullName evidence="1">Peptidase M1 membrane alanine aminopeptidase domain-containing protein</fullName>
    </recommendedName>
</protein>
<dbReference type="InterPro" id="IPR014782">
    <property type="entry name" value="Peptidase_M1_dom"/>
</dbReference>
<proteinExistence type="predicted"/>
<dbReference type="SUPFAM" id="SSF55486">
    <property type="entry name" value="Metalloproteases ('zincins'), catalytic domain"/>
    <property type="match status" value="1"/>
</dbReference>
<dbReference type="InterPro" id="IPR027268">
    <property type="entry name" value="Peptidase_M4/M1_CTD_sf"/>
</dbReference>